<feature type="transmembrane region" description="Helical" evidence="1">
    <location>
        <begin position="322"/>
        <end position="341"/>
    </location>
</feature>
<feature type="transmembrane region" description="Helical" evidence="1">
    <location>
        <begin position="290"/>
        <end position="310"/>
    </location>
</feature>
<accession>A0A4S1CLS1</accession>
<keyword evidence="3" id="KW-1185">Reference proteome</keyword>
<dbReference type="RefSeq" id="WP_135869063.1">
    <property type="nucleotide sequence ID" value="NZ_SRSC01000001.1"/>
</dbReference>
<dbReference type="EMBL" id="SRSC01000001">
    <property type="protein sequence ID" value="TGU74738.1"/>
    <property type="molecule type" value="Genomic_DNA"/>
</dbReference>
<name>A0A4S1CLS1_9BACT</name>
<evidence type="ECO:0000256" key="1">
    <source>
        <dbReference type="SAM" id="Phobius"/>
    </source>
</evidence>
<sequence length="350" mass="39116">MSTSDRPTTKSWLVLWLVLAVAGCALWLYLLNGADEARIWRALLVNFLFFTPLSAGLVVWPAIVATCKGKWHHPVERLASSAIAFALPSLVTLLILWWGSAHWSPWNGVNHHQGAWLHPGFLFGRDLAALLIFWGLALYHLRLTRRGEAARSGAVLVLAYCLAFSLIGFDLVMALDPLWHSNLAGGYFFMSGLYGAMTCWALLSVWHPEAGPDQLHDLGKLTVAFSLMTTYLMYSHLLPYWYENLPREIRFLVPRMHMPEWRPFSFFLVGLVYFGPLVLLLPIRTKRSRGLLGTVAFLVLCGLWLERWWLVAPTFTPVAHLGLAELSLAAGFAGILGLGMLHARKSGGTP</sequence>
<feature type="transmembrane region" description="Helical" evidence="1">
    <location>
        <begin position="153"/>
        <end position="175"/>
    </location>
</feature>
<keyword evidence="1" id="KW-0472">Membrane</keyword>
<keyword evidence="1" id="KW-0812">Transmembrane</keyword>
<dbReference type="PANTHER" id="PTHR43044:SF1">
    <property type="entry name" value="QUINOL:CYTOCHROME C OXIDOREDUCTASE QUINONE-BINDING SUBUNIT 2"/>
    <property type="match status" value="1"/>
</dbReference>
<reference evidence="2 3" key="1">
    <citation type="submission" date="2019-04" db="EMBL/GenBank/DDBJ databases">
        <title>Geobacter oryzae sp. nov., ferric-reducing bacteria isolated from paddy soil.</title>
        <authorList>
            <person name="Xu Z."/>
            <person name="Masuda Y."/>
            <person name="Itoh H."/>
            <person name="Senoo K."/>
        </authorList>
    </citation>
    <scope>NUCLEOTIDE SEQUENCE [LARGE SCALE GENOMIC DNA]</scope>
    <source>
        <strain evidence="2 3">Red111</strain>
    </source>
</reference>
<feature type="transmembrane region" description="Helical" evidence="1">
    <location>
        <begin position="43"/>
        <end position="66"/>
    </location>
</feature>
<feature type="transmembrane region" description="Helical" evidence="1">
    <location>
        <begin position="187"/>
        <end position="206"/>
    </location>
</feature>
<evidence type="ECO:0008006" key="4">
    <source>
        <dbReference type="Google" id="ProtNLM"/>
    </source>
</evidence>
<gene>
    <name evidence="2" type="ORF">E4633_04570</name>
</gene>
<keyword evidence="1" id="KW-1133">Transmembrane helix</keyword>
<proteinExistence type="predicted"/>
<feature type="transmembrane region" description="Helical" evidence="1">
    <location>
        <begin position="261"/>
        <end position="283"/>
    </location>
</feature>
<organism evidence="2 3">
    <name type="scientific">Geomonas terrae</name>
    <dbReference type="NCBI Taxonomy" id="2562681"/>
    <lineage>
        <taxon>Bacteria</taxon>
        <taxon>Pseudomonadati</taxon>
        <taxon>Thermodesulfobacteriota</taxon>
        <taxon>Desulfuromonadia</taxon>
        <taxon>Geobacterales</taxon>
        <taxon>Geobacteraceae</taxon>
        <taxon>Geomonas</taxon>
    </lineage>
</organism>
<protein>
    <recommendedName>
        <fullName evidence="4">Quinol:cytochrome C oxidoreductase</fullName>
    </recommendedName>
</protein>
<feature type="transmembrane region" description="Helical" evidence="1">
    <location>
        <begin position="120"/>
        <end position="141"/>
    </location>
</feature>
<feature type="transmembrane region" description="Helical" evidence="1">
    <location>
        <begin position="78"/>
        <end position="100"/>
    </location>
</feature>
<evidence type="ECO:0000313" key="3">
    <source>
        <dbReference type="Proteomes" id="UP000306416"/>
    </source>
</evidence>
<dbReference type="PROSITE" id="PS51257">
    <property type="entry name" value="PROKAR_LIPOPROTEIN"/>
    <property type="match status" value="1"/>
</dbReference>
<dbReference type="Proteomes" id="UP000306416">
    <property type="component" value="Unassembled WGS sequence"/>
</dbReference>
<feature type="transmembrane region" description="Helical" evidence="1">
    <location>
        <begin position="218"/>
        <end position="241"/>
    </location>
</feature>
<feature type="transmembrane region" description="Helical" evidence="1">
    <location>
        <begin position="12"/>
        <end position="31"/>
    </location>
</feature>
<evidence type="ECO:0000313" key="2">
    <source>
        <dbReference type="EMBL" id="TGU74738.1"/>
    </source>
</evidence>
<comment type="caution">
    <text evidence="2">The sequence shown here is derived from an EMBL/GenBank/DDBJ whole genome shotgun (WGS) entry which is preliminary data.</text>
</comment>
<dbReference type="AlphaFoldDB" id="A0A4S1CLS1"/>
<dbReference type="PANTHER" id="PTHR43044">
    <property type="match status" value="1"/>
</dbReference>